<organism evidence="1 2">
    <name type="scientific">Acinetobacter cumulans</name>
    <dbReference type="NCBI Taxonomy" id="2136182"/>
    <lineage>
        <taxon>Bacteria</taxon>
        <taxon>Pseudomonadati</taxon>
        <taxon>Pseudomonadota</taxon>
        <taxon>Gammaproteobacteria</taxon>
        <taxon>Moraxellales</taxon>
        <taxon>Moraxellaceae</taxon>
        <taxon>Acinetobacter</taxon>
    </lineage>
</organism>
<reference evidence="1 2" key="1">
    <citation type="submission" date="2018-09" db="EMBL/GenBank/DDBJ databases">
        <title>The draft genome of Acinetobacter sp. strains.</title>
        <authorList>
            <person name="Qin J."/>
            <person name="Feng Y."/>
            <person name="Zong Z."/>
        </authorList>
    </citation>
    <scope>NUCLEOTIDE SEQUENCE [LARGE SCALE GENOMIC DNA]</scope>
    <source>
        <strain evidence="1 2">WCHAc060003</strain>
    </source>
</reference>
<evidence type="ECO:0000313" key="2">
    <source>
        <dbReference type="Proteomes" id="UP000267166"/>
    </source>
</evidence>
<name>A0A498D895_9GAMM</name>
<evidence type="ECO:0000313" key="1">
    <source>
        <dbReference type="EMBL" id="RLL31770.1"/>
    </source>
</evidence>
<accession>A0A498D895</accession>
<evidence type="ECO:0008006" key="3">
    <source>
        <dbReference type="Google" id="ProtNLM"/>
    </source>
</evidence>
<comment type="caution">
    <text evidence="1">The sequence shown here is derived from an EMBL/GenBank/DDBJ whole genome shotgun (WGS) entry which is preliminary data.</text>
</comment>
<dbReference type="AlphaFoldDB" id="A0A498D895"/>
<protein>
    <recommendedName>
        <fullName evidence="3">Carboxypeptidase regulatory-like domain-containing protein</fullName>
    </recommendedName>
</protein>
<proteinExistence type="predicted"/>
<dbReference type="Proteomes" id="UP000267166">
    <property type="component" value="Unassembled WGS sequence"/>
</dbReference>
<dbReference type="RefSeq" id="WP_121594830.1">
    <property type="nucleotide sequence ID" value="NZ_RCHD01000042.1"/>
</dbReference>
<dbReference type="EMBL" id="RCHD01000042">
    <property type="protein sequence ID" value="RLL31770.1"/>
    <property type="molecule type" value="Genomic_DNA"/>
</dbReference>
<gene>
    <name evidence="1" type="ORF">D9K80_14620</name>
</gene>
<sequence length="100" mass="11178">MKPAELTVKKTCSNNSYLKLDQNIVIAKIQGDVKKLKVKYASAFIVLYNKENLQPITATRPNSEGCYAFIGLNTNLKTFIVGFDNSHQFNAVIQDNVVPK</sequence>